<dbReference type="EMBL" id="CM000786">
    <property type="protein sequence ID" value="AQK39661.1"/>
    <property type="molecule type" value="Genomic_DNA"/>
</dbReference>
<dbReference type="InterPro" id="IPR011009">
    <property type="entry name" value="Kinase-like_dom_sf"/>
</dbReference>
<comment type="similarity">
    <text evidence="2">Belongs to the protein kinase superfamily. Ser/Thr protein kinase family.</text>
</comment>
<keyword evidence="15" id="KW-0325">Glycoprotein</keyword>
<dbReference type="GO" id="GO:0004674">
    <property type="term" value="F:protein serine/threonine kinase activity"/>
    <property type="evidence" value="ECO:0007669"/>
    <property type="project" value="UniProtKB-KW"/>
</dbReference>
<keyword evidence="9 16" id="KW-0547">Nucleotide-binding</keyword>
<dbReference type="SMART" id="SM00220">
    <property type="entry name" value="S_TKc"/>
    <property type="match status" value="1"/>
</dbReference>
<evidence type="ECO:0000256" key="5">
    <source>
        <dbReference type="ARBA" id="ARBA00022614"/>
    </source>
</evidence>
<evidence type="ECO:0000256" key="2">
    <source>
        <dbReference type="ARBA" id="ARBA00008684"/>
    </source>
</evidence>
<dbReference type="InterPro" id="IPR032675">
    <property type="entry name" value="LRR_dom_sf"/>
</dbReference>
<dbReference type="InterPro" id="IPR000719">
    <property type="entry name" value="Prot_kinase_dom"/>
</dbReference>
<evidence type="ECO:0000256" key="7">
    <source>
        <dbReference type="ARBA" id="ARBA00022692"/>
    </source>
</evidence>
<dbReference type="AlphaFoldDB" id="A0A1D6IUE8"/>
<dbReference type="PANTHER" id="PTHR48056:SF29">
    <property type="entry name" value="RECEPTOR-LIKE PROTEIN KINASE HSL1"/>
    <property type="match status" value="1"/>
</dbReference>
<evidence type="ECO:0000256" key="12">
    <source>
        <dbReference type="ARBA" id="ARBA00022989"/>
    </source>
</evidence>
<dbReference type="InParanoid" id="A0A1D6IUE8"/>
<dbReference type="Pfam" id="PF13855">
    <property type="entry name" value="LRR_8"/>
    <property type="match status" value="1"/>
</dbReference>
<sequence length="598" mass="64851">MAHRRYCPCTLSCFLVLLVPHLFLSSSHQESVAAMDVPSPSSLPPDKQQVAIMMNLSSAVGSSWASGTDMCNWTGVACSRSTSGSYMVVTNITLSGYGMSDASVFSPLCLLDTLLSLDLSMNFFTDLGDELSAASCRMMKEGLVSLNLSHNHLDGSIPSDLGSSKDLAILDLSYNNLSGAVPPSLWTLQNLTQLVLSYNNLSGLVPSSRLRQNLHVDIAGNPYLVVTGTGTGGKNHARKITAHIVVVAISAAASALVGLCFVLLCVSAMIPSPNRTYHVDNVVVPPWEDDDSQTTNGGLTALCCCWRTSFQALNFEAADILRGLREENLVGSGGSGHVYRVPYKSRHDRRVVGVVAVKQIPVFGTTSPDELFESEARILCSVRHNNIVKLLCCLSCPESKLLVYDYMDNGSLDRWLHEDYVLRARHPTARARPVRRVPLDWPTRLVAAVGAAQGLCYMHHHCSPPIIHRDVKTSNILLDAEFRGKVADFGLARMLMQAGEPNTMTWVLTTDRNANDGGDHGSLADWAGHQYRSGASIATDICVGYAGYADEIETVFRLGVKCTASSPSSRPTMAEALQILLRCSEQTLRKSRLECGTE</sequence>
<keyword evidence="14 17" id="KW-0675">Receptor</keyword>
<dbReference type="InterPro" id="IPR013210">
    <property type="entry name" value="LRR_N_plant-typ"/>
</dbReference>
<dbReference type="OMA" id="IATDICV"/>
<dbReference type="Pfam" id="PF07714">
    <property type="entry name" value="PK_Tyr_Ser-Thr"/>
    <property type="match status" value="1"/>
</dbReference>
<evidence type="ECO:0000256" key="3">
    <source>
        <dbReference type="ARBA" id="ARBA00022475"/>
    </source>
</evidence>
<dbReference type="SUPFAM" id="SSF52058">
    <property type="entry name" value="L domain-like"/>
    <property type="match status" value="1"/>
</dbReference>
<dbReference type="PROSITE" id="PS50011">
    <property type="entry name" value="PROTEIN_KINASE_DOM"/>
    <property type="match status" value="1"/>
</dbReference>
<dbReference type="Gene3D" id="1.10.510.10">
    <property type="entry name" value="Transferase(Phosphotransferase) domain 1"/>
    <property type="match status" value="1"/>
</dbReference>
<protein>
    <submittedName>
        <fullName evidence="17">Putative leucine-rich repeat receptor-like protein kinase family protein</fullName>
    </submittedName>
</protein>
<keyword evidence="4" id="KW-0723">Serine/threonine-protein kinase</keyword>
<dbReference type="PANTHER" id="PTHR48056">
    <property type="entry name" value="LRR RECEPTOR-LIKE SERINE/THREONINE-PROTEIN KINASE-RELATED"/>
    <property type="match status" value="1"/>
</dbReference>
<dbReference type="Pfam" id="PF08263">
    <property type="entry name" value="LRRNT_2"/>
    <property type="match status" value="1"/>
</dbReference>
<dbReference type="InterPro" id="IPR017441">
    <property type="entry name" value="Protein_kinase_ATP_BS"/>
</dbReference>
<evidence type="ECO:0000256" key="16">
    <source>
        <dbReference type="PROSITE-ProRule" id="PRU10141"/>
    </source>
</evidence>
<dbReference type="PROSITE" id="PS51450">
    <property type="entry name" value="LRR"/>
    <property type="match status" value="1"/>
</dbReference>
<gene>
    <name evidence="17" type="ORF">ZEAMMB73_Zm00001d023611</name>
</gene>
<dbReference type="InterPro" id="IPR001245">
    <property type="entry name" value="Ser-Thr/Tyr_kinase_cat_dom"/>
</dbReference>
<reference evidence="17" key="1">
    <citation type="submission" date="2015-12" db="EMBL/GenBank/DDBJ databases">
        <title>Update maize B73 reference genome by single molecule sequencing technologies.</title>
        <authorList>
            <consortium name="Maize Genome Sequencing Project"/>
            <person name="Ware D."/>
        </authorList>
    </citation>
    <scope>NUCLEOTIDE SEQUENCE</scope>
    <source>
        <tissue evidence="17">Seedling</tissue>
    </source>
</reference>
<keyword evidence="12" id="KW-1133">Transmembrane helix</keyword>
<keyword evidence="10 17" id="KW-0418">Kinase</keyword>
<keyword evidence="8" id="KW-0677">Repeat</keyword>
<dbReference type="PaxDb" id="4577-GRMZM2G002542_P01"/>
<evidence type="ECO:0000256" key="10">
    <source>
        <dbReference type="ARBA" id="ARBA00022777"/>
    </source>
</evidence>
<dbReference type="eggNOG" id="ENOG502QQPF">
    <property type="taxonomic scope" value="Eukaryota"/>
</dbReference>
<evidence type="ECO:0000256" key="13">
    <source>
        <dbReference type="ARBA" id="ARBA00023136"/>
    </source>
</evidence>
<keyword evidence="5" id="KW-0433">Leucine-rich repeat</keyword>
<dbReference type="InterPro" id="IPR001611">
    <property type="entry name" value="Leu-rich_rpt"/>
</dbReference>
<proteinExistence type="inferred from homology"/>
<dbReference type="Gene3D" id="3.80.10.10">
    <property type="entry name" value="Ribonuclease Inhibitor"/>
    <property type="match status" value="1"/>
</dbReference>
<feature type="binding site" evidence="16">
    <location>
        <position position="358"/>
    </location>
    <ligand>
        <name>ATP</name>
        <dbReference type="ChEBI" id="CHEBI:30616"/>
    </ligand>
</feature>
<comment type="subcellular location">
    <subcellularLocation>
        <location evidence="1">Cell membrane</location>
        <topology evidence="1">Single-pass membrane protein</topology>
    </subcellularLocation>
</comment>
<evidence type="ECO:0000256" key="15">
    <source>
        <dbReference type="ARBA" id="ARBA00023180"/>
    </source>
</evidence>
<evidence type="ECO:0000256" key="4">
    <source>
        <dbReference type="ARBA" id="ARBA00022527"/>
    </source>
</evidence>
<evidence type="ECO:0000313" key="17">
    <source>
        <dbReference type="EMBL" id="AQK39661.1"/>
    </source>
</evidence>
<evidence type="ECO:0000256" key="11">
    <source>
        <dbReference type="ARBA" id="ARBA00022840"/>
    </source>
</evidence>
<dbReference type="PROSITE" id="PS00107">
    <property type="entry name" value="PROTEIN_KINASE_ATP"/>
    <property type="match status" value="1"/>
</dbReference>
<evidence type="ECO:0000256" key="14">
    <source>
        <dbReference type="ARBA" id="ARBA00023170"/>
    </source>
</evidence>
<evidence type="ECO:0000256" key="8">
    <source>
        <dbReference type="ARBA" id="ARBA00022737"/>
    </source>
</evidence>
<dbReference type="SMR" id="A0A1D6IUE8"/>
<evidence type="ECO:0000256" key="9">
    <source>
        <dbReference type="ARBA" id="ARBA00022741"/>
    </source>
</evidence>
<keyword evidence="11 16" id="KW-0067">ATP-binding</keyword>
<keyword evidence="7" id="KW-0812">Transmembrane</keyword>
<dbReference type="STRING" id="4577.A0A1D6IUE8"/>
<dbReference type="ExpressionAtlas" id="A0A1D6IUE8">
    <property type="expression patterns" value="baseline and differential"/>
</dbReference>
<keyword evidence="6" id="KW-0808">Transferase</keyword>
<dbReference type="GO" id="GO:0005886">
    <property type="term" value="C:plasma membrane"/>
    <property type="evidence" value="ECO:0007669"/>
    <property type="project" value="UniProtKB-SubCell"/>
</dbReference>
<dbReference type="SUPFAM" id="SSF56112">
    <property type="entry name" value="Protein kinase-like (PK-like)"/>
    <property type="match status" value="1"/>
</dbReference>
<keyword evidence="3" id="KW-1003">Cell membrane</keyword>
<evidence type="ECO:0000256" key="6">
    <source>
        <dbReference type="ARBA" id="ARBA00022679"/>
    </source>
</evidence>
<dbReference type="PROSITE" id="PS00108">
    <property type="entry name" value="PROTEIN_KINASE_ST"/>
    <property type="match status" value="1"/>
</dbReference>
<dbReference type="InterPro" id="IPR050647">
    <property type="entry name" value="Plant_LRR-RLKs"/>
</dbReference>
<keyword evidence="13" id="KW-0472">Membrane</keyword>
<dbReference type="InterPro" id="IPR008271">
    <property type="entry name" value="Ser/Thr_kinase_AS"/>
</dbReference>
<accession>A0A1D6IUE8</accession>
<organism evidence="17">
    <name type="scientific">Zea mays</name>
    <name type="common">Maize</name>
    <dbReference type="NCBI Taxonomy" id="4577"/>
    <lineage>
        <taxon>Eukaryota</taxon>
        <taxon>Viridiplantae</taxon>
        <taxon>Streptophyta</taxon>
        <taxon>Embryophyta</taxon>
        <taxon>Tracheophyta</taxon>
        <taxon>Spermatophyta</taxon>
        <taxon>Magnoliopsida</taxon>
        <taxon>Liliopsida</taxon>
        <taxon>Poales</taxon>
        <taxon>Poaceae</taxon>
        <taxon>PACMAD clade</taxon>
        <taxon>Panicoideae</taxon>
        <taxon>Andropogonodae</taxon>
        <taxon>Andropogoneae</taxon>
        <taxon>Tripsacinae</taxon>
        <taxon>Zea</taxon>
    </lineage>
</organism>
<name>A0A1D6IUE8_MAIZE</name>
<dbReference type="GO" id="GO:0005524">
    <property type="term" value="F:ATP binding"/>
    <property type="evidence" value="ECO:0007669"/>
    <property type="project" value="UniProtKB-UniRule"/>
</dbReference>
<evidence type="ECO:0000256" key="1">
    <source>
        <dbReference type="ARBA" id="ARBA00004162"/>
    </source>
</evidence>